<comment type="subcellular location">
    <subcellularLocation>
        <location evidence="1">Cell inner membrane</location>
        <topology evidence="1">Multi-pass membrane protein</topology>
    </subcellularLocation>
</comment>
<dbReference type="STRING" id="490629.SAMN05216266_117105"/>
<feature type="transmembrane region" description="Helical" evidence="7">
    <location>
        <begin position="266"/>
        <end position="291"/>
    </location>
</feature>
<dbReference type="EMBL" id="FOKG01000017">
    <property type="protein sequence ID" value="SFB53779.1"/>
    <property type="molecule type" value="Genomic_DNA"/>
</dbReference>
<feature type="transmembrane region" description="Helical" evidence="7">
    <location>
        <begin position="133"/>
        <end position="159"/>
    </location>
</feature>
<feature type="transmembrane region" description="Helical" evidence="7">
    <location>
        <begin position="396"/>
        <end position="419"/>
    </location>
</feature>
<evidence type="ECO:0000256" key="3">
    <source>
        <dbReference type="ARBA" id="ARBA00022519"/>
    </source>
</evidence>
<accession>A0A1I1BTM0</accession>
<dbReference type="RefSeq" id="WP_091676053.1">
    <property type="nucleotide sequence ID" value="NZ_FOKG01000017.1"/>
</dbReference>
<dbReference type="Pfam" id="PF06808">
    <property type="entry name" value="DctM"/>
    <property type="match status" value="1"/>
</dbReference>
<evidence type="ECO:0000256" key="4">
    <source>
        <dbReference type="ARBA" id="ARBA00022692"/>
    </source>
</evidence>
<name>A0A1I1BTM0_9PSEU</name>
<evidence type="ECO:0000256" key="5">
    <source>
        <dbReference type="ARBA" id="ARBA00022989"/>
    </source>
</evidence>
<evidence type="ECO:0000313" key="10">
    <source>
        <dbReference type="Proteomes" id="UP000243799"/>
    </source>
</evidence>
<keyword evidence="3" id="KW-0997">Cell inner membrane</keyword>
<dbReference type="PANTHER" id="PTHR33362">
    <property type="entry name" value="SIALIC ACID TRAP TRANSPORTER PERMEASE PROTEIN SIAT-RELATED"/>
    <property type="match status" value="1"/>
</dbReference>
<keyword evidence="6 7" id="KW-0472">Membrane</keyword>
<proteinExistence type="predicted"/>
<feature type="transmembrane region" description="Helical" evidence="7">
    <location>
        <begin position="353"/>
        <end position="376"/>
    </location>
</feature>
<evidence type="ECO:0000313" key="9">
    <source>
        <dbReference type="EMBL" id="SFB53779.1"/>
    </source>
</evidence>
<keyword evidence="10" id="KW-1185">Reference proteome</keyword>
<feature type="transmembrane region" description="Helical" evidence="7">
    <location>
        <begin position="211"/>
        <end position="232"/>
    </location>
</feature>
<dbReference type="PANTHER" id="PTHR33362:SF2">
    <property type="entry name" value="TRAP TRANSPORTER LARGE PERMEASE PROTEIN"/>
    <property type="match status" value="1"/>
</dbReference>
<feature type="transmembrane region" description="Helical" evidence="7">
    <location>
        <begin position="46"/>
        <end position="67"/>
    </location>
</feature>
<dbReference type="InterPro" id="IPR004681">
    <property type="entry name" value="TRAP_DctM"/>
</dbReference>
<dbReference type="AlphaFoldDB" id="A0A1I1BTM0"/>
<evidence type="ECO:0000256" key="7">
    <source>
        <dbReference type="SAM" id="Phobius"/>
    </source>
</evidence>
<keyword evidence="4 7" id="KW-0812">Transmembrane</keyword>
<dbReference type="GO" id="GO:0022857">
    <property type="term" value="F:transmembrane transporter activity"/>
    <property type="evidence" value="ECO:0007669"/>
    <property type="project" value="TreeGrafter"/>
</dbReference>
<dbReference type="NCBIfam" id="TIGR00786">
    <property type="entry name" value="dctM"/>
    <property type="match status" value="1"/>
</dbReference>
<feature type="transmembrane region" description="Helical" evidence="7">
    <location>
        <begin position="238"/>
        <end position="254"/>
    </location>
</feature>
<dbReference type="InterPro" id="IPR010656">
    <property type="entry name" value="DctM"/>
</dbReference>
<reference evidence="10" key="1">
    <citation type="submission" date="2016-10" db="EMBL/GenBank/DDBJ databases">
        <authorList>
            <person name="Varghese N."/>
            <person name="Submissions S."/>
        </authorList>
    </citation>
    <scope>NUCLEOTIDE SEQUENCE [LARGE SCALE GENOMIC DNA]</scope>
    <source>
        <strain evidence="10">CGMCC 4.3568</strain>
    </source>
</reference>
<evidence type="ECO:0000256" key="1">
    <source>
        <dbReference type="ARBA" id="ARBA00004429"/>
    </source>
</evidence>
<organism evidence="9 10">
    <name type="scientific">Amycolatopsis marina</name>
    <dbReference type="NCBI Taxonomy" id="490629"/>
    <lineage>
        <taxon>Bacteria</taxon>
        <taxon>Bacillati</taxon>
        <taxon>Actinomycetota</taxon>
        <taxon>Actinomycetes</taxon>
        <taxon>Pseudonocardiales</taxon>
        <taxon>Pseudonocardiaceae</taxon>
        <taxon>Amycolatopsis</taxon>
    </lineage>
</organism>
<feature type="domain" description="TRAP C4-dicarboxylate transport system permease DctM subunit" evidence="8">
    <location>
        <begin position="7"/>
        <end position="413"/>
    </location>
</feature>
<evidence type="ECO:0000256" key="2">
    <source>
        <dbReference type="ARBA" id="ARBA00022475"/>
    </source>
</evidence>
<dbReference type="GO" id="GO:0005886">
    <property type="term" value="C:plasma membrane"/>
    <property type="evidence" value="ECO:0007669"/>
    <property type="project" value="UniProtKB-SubCell"/>
</dbReference>
<evidence type="ECO:0000256" key="6">
    <source>
        <dbReference type="ARBA" id="ARBA00023136"/>
    </source>
</evidence>
<protein>
    <submittedName>
        <fullName evidence="9">TRAP transporter, DctM subunit</fullName>
    </submittedName>
</protein>
<keyword evidence="2" id="KW-1003">Cell membrane</keyword>
<evidence type="ECO:0000259" key="8">
    <source>
        <dbReference type="Pfam" id="PF06808"/>
    </source>
</evidence>
<feature type="transmembrane region" description="Helical" evidence="7">
    <location>
        <begin position="311"/>
        <end position="341"/>
    </location>
</feature>
<dbReference type="Proteomes" id="UP000243799">
    <property type="component" value="Unassembled WGS sequence"/>
</dbReference>
<keyword evidence="5 7" id="KW-1133">Transmembrane helix</keyword>
<feature type="transmembrane region" description="Helical" evidence="7">
    <location>
        <begin position="165"/>
        <end position="190"/>
    </location>
</feature>
<dbReference type="OrthoDB" id="9777699at2"/>
<sequence>MSYTLIAIFSVLALLGVPLAVSLGIGVAVTLVIFDLPLSLVPQAMYTSMNSFVLVAVPLFILAGNVMSMGGIADRIFAAADSVVGRWRGGLGHVNVVASTIFGGMSGSSVADVGSLGAIEIKAMTDYKYPRPYAAAITMVTSVLSSVVPPSIIMIIAAATAGVSVGGALAGGIGPAVLFIAGFMAANYVLSVRHGYGTVSKKSKREVARCLLVAVPALGAPVIILISIFSGVVTPTEGAGLAVVYSLLVGFVLYREMKGRDVPTILIRSGVTTGTVLFIAMVASIAAYIFTIDGLPVRISDAVLGISENPMVVMLVIGVLLVLIGTVMDVIAAILILVPVLMPTVEQVGIDPLHFVVFLVACLSMGLVTPPVGVALFATSHISRLSIERVASASRWFYVVMIVVLALLAVVPQVTLWPVEFLTGH</sequence>
<gene>
    <name evidence="9" type="ORF">SAMN05216266_117105</name>
</gene>
<dbReference type="PIRSF" id="PIRSF006066">
    <property type="entry name" value="HI0050"/>
    <property type="match status" value="1"/>
</dbReference>